<dbReference type="EMBL" id="JABANM010035946">
    <property type="protein sequence ID" value="KAF4694342.1"/>
    <property type="molecule type" value="Genomic_DNA"/>
</dbReference>
<name>A0A7J6PED7_PEROL</name>
<feature type="non-terminal residue" evidence="1">
    <location>
        <position position="1"/>
    </location>
</feature>
<accession>A0A7J6PED7</accession>
<evidence type="ECO:0000313" key="4">
    <source>
        <dbReference type="Proteomes" id="UP000574390"/>
    </source>
</evidence>
<proteinExistence type="predicted"/>
<keyword evidence="3" id="KW-1185">Reference proteome</keyword>
<feature type="non-terminal residue" evidence="1">
    <location>
        <position position="113"/>
    </location>
</feature>
<protein>
    <submittedName>
        <fullName evidence="1">Uncharacterized protein</fullName>
    </submittedName>
</protein>
<dbReference type="AlphaFoldDB" id="A0A7J6PED7"/>
<organism evidence="1 4">
    <name type="scientific">Perkinsus olseni</name>
    <name type="common">Perkinsus atlanticus</name>
    <dbReference type="NCBI Taxonomy" id="32597"/>
    <lineage>
        <taxon>Eukaryota</taxon>
        <taxon>Sar</taxon>
        <taxon>Alveolata</taxon>
        <taxon>Perkinsozoa</taxon>
        <taxon>Perkinsea</taxon>
        <taxon>Perkinsida</taxon>
        <taxon>Perkinsidae</taxon>
        <taxon>Perkinsus</taxon>
    </lineage>
</organism>
<sequence length="113" mass="12844">AHQLRPVPTDTVRYDTHPDIMPKDGDPKIFARYYLATIPVVNLLRSSTKVRLCLDARQLNCYATTTGDNSTDADLYLFSTLIKWRSNRAASTDDLSKTFWSVGVMGLQDRVYQ</sequence>
<evidence type="ECO:0000313" key="2">
    <source>
        <dbReference type="EMBL" id="KAF4750665.1"/>
    </source>
</evidence>
<gene>
    <name evidence="1" type="ORF">FOZ62_021856</name>
    <name evidence="2" type="ORF">FOZ63_024147</name>
</gene>
<dbReference type="Proteomes" id="UP000574390">
    <property type="component" value="Unassembled WGS sequence"/>
</dbReference>
<comment type="caution">
    <text evidence="1">The sequence shown here is derived from an EMBL/GenBank/DDBJ whole genome shotgun (WGS) entry which is preliminary data.</text>
</comment>
<evidence type="ECO:0000313" key="3">
    <source>
        <dbReference type="Proteomes" id="UP000553632"/>
    </source>
</evidence>
<dbReference type="Proteomes" id="UP000553632">
    <property type="component" value="Unassembled WGS sequence"/>
</dbReference>
<evidence type="ECO:0000313" key="1">
    <source>
        <dbReference type="EMBL" id="KAF4694342.1"/>
    </source>
</evidence>
<dbReference type="EMBL" id="JABANO010007110">
    <property type="protein sequence ID" value="KAF4750665.1"/>
    <property type="molecule type" value="Genomic_DNA"/>
</dbReference>
<reference evidence="3 4" key="1">
    <citation type="submission" date="2020-04" db="EMBL/GenBank/DDBJ databases">
        <title>Perkinsus olseni comparative genomics.</title>
        <authorList>
            <person name="Bogema D.R."/>
        </authorList>
    </citation>
    <scope>NUCLEOTIDE SEQUENCE [LARGE SCALE GENOMIC DNA]</scope>
    <source>
        <strain evidence="1">ATCC PRA-205</strain>
        <strain evidence="2 3">ATCC PRA-207</strain>
    </source>
</reference>